<evidence type="ECO:0000313" key="5">
    <source>
        <dbReference type="WormBase" id="SRAE_2000396200"/>
    </source>
</evidence>
<accession>A0A090LHU1</accession>
<dbReference type="AlphaFoldDB" id="A0A090LHU1"/>
<dbReference type="STRING" id="34506.A0A090LHU1"/>
<dbReference type="EMBL" id="LN609529">
    <property type="protein sequence ID" value="CEF69312.1"/>
    <property type="molecule type" value="Genomic_DNA"/>
</dbReference>
<reference evidence="4" key="3">
    <citation type="submission" date="2020-12" db="UniProtKB">
        <authorList>
            <consortium name="WormBaseParasite"/>
        </authorList>
    </citation>
    <scope>IDENTIFICATION</scope>
</reference>
<dbReference type="RefSeq" id="XP_024508512.1">
    <property type="nucleotide sequence ID" value="XM_024642775.1"/>
</dbReference>
<name>A0A090LHU1_STRRB</name>
<sequence>MNSLVNYASDSEDDSPTSFSGNKKEDDMESCDIQEPKPPKGHNDQEEPEEVTPDGMTEQSPTEVGGDNLKYISNEDREKSPCYLNIPLPGESVENAITLDNEYDFIQLPPSPNNCDPELEELFIKCHQMKKEGYDFTEKITGIRSFKNPSSYTEVDYYNKIAEVQNRMLEKIKRDSSRRN</sequence>
<reference evidence="2" key="1">
    <citation type="submission" date="2014-09" db="EMBL/GenBank/DDBJ databases">
        <authorList>
            <person name="Aslett A.Martin."/>
        </authorList>
    </citation>
    <scope>NUCLEOTIDE SEQUENCE</scope>
    <source>
        <strain evidence="2">ED321 Heterogonic</strain>
    </source>
</reference>
<evidence type="ECO:0000313" key="4">
    <source>
        <dbReference type="WBParaSite" id="SRAE_2000396200.1"/>
    </source>
</evidence>
<dbReference type="CTD" id="36381682"/>
<proteinExistence type="predicted"/>
<dbReference type="WormBase" id="SRAE_2000396200">
    <property type="protein sequence ID" value="SRP00463"/>
    <property type="gene ID" value="WBGene00264189"/>
</dbReference>
<feature type="compositionally biased region" description="Basic and acidic residues" evidence="1">
    <location>
        <begin position="34"/>
        <end position="45"/>
    </location>
</feature>
<gene>
    <name evidence="2 4 5" type="ORF">SRAE_2000396200</name>
</gene>
<organism evidence="2">
    <name type="scientific">Strongyloides ratti</name>
    <name type="common">Parasitic roundworm</name>
    <dbReference type="NCBI Taxonomy" id="34506"/>
    <lineage>
        <taxon>Eukaryota</taxon>
        <taxon>Metazoa</taxon>
        <taxon>Ecdysozoa</taxon>
        <taxon>Nematoda</taxon>
        <taxon>Chromadorea</taxon>
        <taxon>Rhabditida</taxon>
        <taxon>Tylenchina</taxon>
        <taxon>Panagrolaimomorpha</taxon>
        <taxon>Strongyloidoidea</taxon>
        <taxon>Strongyloididae</taxon>
        <taxon>Strongyloides</taxon>
    </lineage>
</organism>
<evidence type="ECO:0000256" key="1">
    <source>
        <dbReference type="SAM" id="MobiDB-lite"/>
    </source>
</evidence>
<dbReference type="InterPro" id="IPR012479">
    <property type="entry name" value="SAP30BP"/>
</dbReference>
<keyword evidence="3" id="KW-1185">Reference proteome</keyword>
<dbReference type="Proteomes" id="UP000035682">
    <property type="component" value="Unplaced"/>
</dbReference>
<dbReference type="GO" id="GO:0006355">
    <property type="term" value="P:regulation of DNA-templated transcription"/>
    <property type="evidence" value="ECO:0007669"/>
    <property type="project" value="InterPro"/>
</dbReference>
<dbReference type="GeneID" id="36381682"/>
<dbReference type="WBParaSite" id="SRAE_2000396200.1">
    <property type="protein sequence ID" value="SRAE_2000396200.1"/>
    <property type="gene ID" value="WBGene00264189"/>
</dbReference>
<dbReference type="Pfam" id="PF07818">
    <property type="entry name" value="HCNGP"/>
    <property type="match status" value="1"/>
</dbReference>
<feature type="region of interest" description="Disordered" evidence="1">
    <location>
        <begin position="1"/>
        <end position="74"/>
    </location>
</feature>
<evidence type="ECO:0000313" key="2">
    <source>
        <dbReference type="EMBL" id="CEF69312.1"/>
    </source>
</evidence>
<reference evidence="3" key="2">
    <citation type="submission" date="2014-09" db="EMBL/GenBank/DDBJ databases">
        <authorList>
            <person name="Martin A.A."/>
        </authorList>
    </citation>
    <scope>NUCLEOTIDE SEQUENCE</scope>
    <source>
        <strain evidence="3">ED321</strain>
    </source>
</reference>
<evidence type="ECO:0000313" key="3">
    <source>
        <dbReference type="Proteomes" id="UP000035682"/>
    </source>
</evidence>
<protein>
    <submittedName>
        <fullName evidence="2 4">SAP30-binding protein</fullName>
    </submittedName>
</protein>